<dbReference type="GO" id="GO:0000776">
    <property type="term" value="C:kinetochore"/>
    <property type="evidence" value="ECO:0007669"/>
    <property type="project" value="TreeGrafter"/>
</dbReference>
<name>A0A4Y9Z7B6_9APHY</name>
<dbReference type="EMBL" id="SEKV01000003">
    <property type="protein sequence ID" value="TFY69927.1"/>
    <property type="molecule type" value="Genomic_DNA"/>
</dbReference>
<feature type="region of interest" description="Disordered" evidence="1">
    <location>
        <begin position="93"/>
        <end position="147"/>
    </location>
</feature>
<evidence type="ECO:0000313" key="3">
    <source>
        <dbReference type="EMBL" id="TFY69927.1"/>
    </source>
</evidence>
<evidence type="ECO:0000259" key="2">
    <source>
        <dbReference type="SMART" id="SM01173"/>
    </source>
</evidence>
<dbReference type="STRING" id="34475.A0A4Y9Z7B6"/>
<dbReference type="InterPro" id="IPR039249">
    <property type="entry name" value="GPATCH11"/>
</dbReference>
<organism evidence="3 4">
    <name type="scientific">Rhodofomes roseus</name>
    <dbReference type="NCBI Taxonomy" id="34475"/>
    <lineage>
        <taxon>Eukaryota</taxon>
        <taxon>Fungi</taxon>
        <taxon>Dikarya</taxon>
        <taxon>Basidiomycota</taxon>
        <taxon>Agaricomycotina</taxon>
        <taxon>Agaricomycetes</taxon>
        <taxon>Polyporales</taxon>
        <taxon>Rhodofomes</taxon>
    </lineage>
</organism>
<feature type="region of interest" description="Disordered" evidence="1">
    <location>
        <begin position="1"/>
        <end position="75"/>
    </location>
</feature>
<dbReference type="Pfam" id="PF13821">
    <property type="entry name" value="DUF4187"/>
    <property type="match status" value="1"/>
</dbReference>
<protein>
    <recommendedName>
        <fullName evidence="2">DUF4187 domain-containing protein</fullName>
    </recommendedName>
</protein>
<evidence type="ECO:0000313" key="4">
    <source>
        <dbReference type="Proteomes" id="UP000298390"/>
    </source>
</evidence>
<sequence>MADEEDDYLSDKFLLESAPPARAAPTTYAERRKEAQRLSAIKNEENRKKSRRQLEQEAREEGLSKSLFERAKDEEALGQQNKALAMMMKMGYKPGESLGQRYGDPPPVQGSAPASESATPDNDAPADSPSVAEPVKGGIGHRLEPLPLNEWAGKTGIGLRKRAASPNHTSFRDRARQEYEERRAQGRLAPAQRTCVNLDEQDGRKFNILWLNPENPETFPEGLIDDLDDPELVASLSRQQAGNTIEGRLKAKMQADALQPLTATLEDDDAQPEKTELRISPYSEEEIQEARQFLRLNAKHRLQLVLDYLRQRYAYCFWCGTQYDNQEDMDQNCPGPEEDAHD</sequence>
<dbReference type="Proteomes" id="UP000298390">
    <property type="component" value="Unassembled WGS sequence"/>
</dbReference>
<dbReference type="SMART" id="SM01173">
    <property type="entry name" value="DUF4187"/>
    <property type="match status" value="1"/>
</dbReference>
<feature type="compositionally biased region" description="Basic and acidic residues" evidence="1">
    <location>
        <begin position="29"/>
        <end position="75"/>
    </location>
</feature>
<proteinExistence type="predicted"/>
<gene>
    <name evidence="3" type="ORF">EVJ58_g158</name>
</gene>
<feature type="compositionally biased region" description="Low complexity" evidence="1">
    <location>
        <begin position="18"/>
        <end position="28"/>
    </location>
</feature>
<evidence type="ECO:0000256" key="1">
    <source>
        <dbReference type="SAM" id="MobiDB-lite"/>
    </source>
</evidence>
<accession>A0A4Y9Z7B6</accession>
<comment type="caution">
    <text evidence="3">The sequence shown here is derived from an EMBL/GenBank/DDBJ whole genome shotgun (WGS) entry which is preliminary data.</text>
</comment>
<dbReference type="InterPro" id="IPR025239">
    <property type="entry name" value="DUF4187"/>
</dbReference>
<reference evidence="3 4" key="1">
    <citation type="submission" date="2019-01" db="EMBL/GenBank/DDBJ databases">
        <title>Genome sequencing of the rare red list fungi Fomitopsis rosea.</title>
        <authorList>
            <person name="Buettner E."/>
            <person name="Kellner H."/>
        </authorList>
    </citation>
    <scope>NUCLEOTIDE SEQUENCE [LARGE SCALE GENOMIC DNA]</scope>
    <source>
        <strain evidence="3 4">DSM 105464</strain>
    </source>
</reference>
<feature type="domain" description="DUF4187" evidence="2">
    <location>
        <begin position="287"/>
        <end position="341"/>
    </location>
</feature>
<dbReference type="PANTHER" id="PTHR21032">
    <property type="entry name" value="G PATCH DOMAIN-CONTAINING PROTEIN 11"/>
    <property type="match status" value="1"/>
</dbReference>
<dbReference type="PANTHER" id="PTHR21032:SF0">
    <property type="entry name" value="G PATCH DOMAIN-CONTAINING PROTEIN 11"/>
    <property type="match status" value="1"/>
</dbReference>
<dbReference type="AlphaFoldDB" id="A0A4Y9Z7B6"/>